<comment type="similarity">
    <text evidence="1">Belongs to the FAM210 family.</text>
</comment>
<evidence type="ECO:0000313" key="5">
    <source>
        <dbReference type="EMBL" id="ELK27223.1"/>
    </source>
</evidence>
<dbReference type="PANTHER" id="PTHR21377">
    <property type="entry name" value="PROTEIN FAM210B, MITOCHONDRIAL"/>
    <property type="match status" value="1"/>
</dbReference>
<dbReference type="GO" id="GO:0005739">
    <property type="term" value="C:mitochondrion"/>
    <property type="evidence" value="ECO:0007669"/>
    <property type="project" value="TreeGrafter"/>
</dbReference>
<evidence type="ECO:0000259" key="4">
    <source>
        <dbReference type="Pfam" id="PF06916"/>
    </source>
</evidence>
<dbReference type="PANTHER" id="PTHR21377:SF0">
    <property type="entry name" value="PROTEIN FAM210B, MITOCHONDRIAL"/>
    <property type="match status" value="1"/>
</dbReference>
<dbReference type="InterPro" id="IPR009688">
    <property type="entry name" value="FAM210A/B-like_dom"/>
</dbReference>
<feature type="region of interest" description="Disordered" evidence="2">
    <location>
        <begin position="16"/>
        <end position="44"/>
    </location>
</feature>
<evidence type="ECO:0000313" key="6">
    <source>
        <dbReference type="Proteomes" id="UP000010556"/>
    </source>
</evidence>
<dbReference type="AlphaFoldDB" id="L5LP04"/>
<dbReference type="Pfam" id="PF06916">
    <property type="entry name" value="FAM210A-B_dom"/>
    <property type="match status" value="1"/>
</dbReference>
<keyword evidence="3" id="KW-0812">Transmembrane</keyword>
<keyword evidence="3" id="KW-0472">Membrane</keyword>
<sequence>MWKLVTTADIPAPDLEAPPSLICAQNPSKTTTTDSDLSKTEEKKPSKSQQLKKVFQEYGAVGVSVHIGISLVSLGTFYMVVSSGVDMSAILLKLGFKESLVQSKMAAGTSTFVVAYAIHKLFAPVRISITLVSVPLLVRYFRKVGFFKPPPANP</sequence>
<dbReference type="EMBL" id="KB110360">
    <property type="protein sequence ID" value="ELK27223.1"/>
    <property type="molecule type" value="Genomic_DNA"/>
</dbReference>
<dbReference type="eggNOG" id="KOG4526">
    <property type="taxonomic scope" value="Eukaryota"/>
</dbReference>
<feature type="transmembrane region" description="Helical" evidence="3">
    <location>
        <begin position="58"/>
        <end position="81"/>
    </location>
</feature>
<feature type="domain" description="DUF1279" evidence="4">
    <location>
        <begin position="49"/>
        <end position="136"/>
    </location>
</feature>
<feature type="transmembrane region" description="Helical" evidence="3">
    <location>
        <begin position="121"/>
        <end position="141"/>
    </location>
</feature>
<name>L5LP04_MYODS</name>
<dbReference type="InterPro" id="IPR045866">
    <property type="entry name" value="FAM210A/B-like"/>
</dbReference>
<proteinExistence type="inferred from homology"/>
<protein>
    <recommendedName>
        <fullName evidence="4">DUF1279 domain-containing protein</fullName>
    </recommendedName>
</protein>
<reference evidence="6" key="1">
    <citation type="journal article" date="2013" name="Science">
        <title>Comparative analysis of bat genomes provides insight into the evolution of flight and immunity.</title>
        <authorList>
            <person name="Zhang G."/>
            <person name="Cowled C."/>
            <person name="Shi Z."/>
            <person name="Huang Z."/>
            <person name="Bishop-Lilly K.A."/>
            <person name="Fang X."/>
            <person name="Wynne J.W."/>
            <person name="Xiong Z."/>
            <person name="Baker M.L."/>
            <person name="Zhao W."/>
            <person name="Tachedjian M."/>
            <person name="Zhu Y."/>
            <person name="Zhou P."/>
            <person name="Jiang X."/>
            <person name="Ng J."/>
            <person name="Yang L."/>
            <person name="Wu L."/>
            <person name="Xiao J."/>
            <person name="Feng Y."/>
            <person name="Chen Y."/>
            <person name="Sun X."/>
            <person name="Zhang Y."/>
            <person name="Marsh G.A."/>
            <person name="Crameri G."/>
            <person name="Broder C.C."/>
            <person name="Frey K.G."/>
            <person name="Wang L.F."/>
            <person name="Wang J."/>
        </authorList>
    </citation>
    <scope>NUCLEOTIDE SEQUENCE [LARGE SCALE GENOMIC DNA]</scope>
</reference>
<evidence type="ECO:0000256" key="3">
    <source>
        <dbReference type="SAM" id="Phobius"/>
    </source>
</evidence>
<evidence type="ECO:0000256" key="2">
    <source>
        <dbReference type="SAM" id="MobiDB-lite"/>
    </source>
</evidence>
<gene>
    <name evidence="5" type="ORF">MDA_GLEAN10009369</name>
</gene>
<keyword evidence="6" id="KW-1185">Reference proteome</keyword>
<accession>L5LP04</accession>
<evidence type="ECO:0000256" key="1">
    <source>
        <dbReference type="ARBA" id="ARBA00008249"/>
    </source>
</evidence>
<organism evidence="5 6">
    <name type="scientific">Myotis davidii</name>
    <name type="common">David's myotis</name>
    <dbReference type="NCBI Taxonomy" id="225400"/>
    <lineage>
        <taxon>Eukaryota</taxon>
        <taxon>Metazoa</taxon>
        <taxon>Chordata</taxon>
        <taxon>Craniata</taxon>
        <taxon>Vertebrata</taxon>
        <taxon>Euteleostomi</taxon>
        <taxon>Mammalia</taxon>
        <taxon>Eutheria</taxon>
        <taxon>Laurasiatheria</taxon>
        <taxon>Chiroptera</taxon>
        <taxon>Yangochiroptera</taxon>
        <taxon>Vespertilionidae</taxon>
        <taxon>Myotis</taxon>
    </lineage>
</organism>
<dbReference type="Proteomes" id="UP000010556">
    <property type="component" value="Unassembled WGS sequence"/>
</dbReference>
<keyword evidence="3" id="KW-1133">Transmembrane helix</keyword>